<dbReference type="Gene3D" id="2.10.50.10">
    <property type="entry name" value="Tumor Necrosis Factor Receptor, subunit A, domain 2"/>
    <property type="match status" value="3"/>
</dbReference>
<evidence type="ECO:0000256" key="1">
    <source>
        <dbReference type="PROSITE-ProRule" id="PRU00206"/>
    </source>
</evidence>
<dbReference type="CDD" id="cd00185">
    <property type="entry name" value="TNFRSF"/>
    <property type="match status" value="1"/>
</dbReference>
<evidence type="ECO:0000259" key="3">
    <source>
        <dbReference type="PROSITE" id="PS50050"/>
    </source>
</evidence>
<dbReference type="Pfam" id="PF00020">
    <property type="entry name" value="TNFR_c6"/>
    <property type="match status" value="3"/>
</dbReference>
<dbReference type="EMBL" id="CALNXJ010000008">
    <property type="protein sequence ID" value="CAH3046102.1"/>
    <property type="molecule type" value="Genomic_DNA"/>
</dbReference>
<feature type="domain" description="TNFR-Cys" evidence="3">
    <location>
        <begin position="36"/>
        <end position="76"/>
    </location>
</feature>
<dbReference type="InterPro" id="IPR052302">
    <property type="entry name" value="Neurotrophin_rcpt-DD"/>
</dbReference>
<feature type="disulfide bond" evidence="1">
    <location>
        <begin position="187"/>
        <end position="202"/>
    </location>
</feature>
<dbReference type="InterPro" id="IPR011029">
    <property type="entry name" value="DEATH-like_dom_sf"/>
</dbReference>
<dbReference type="InterPro" id="IPR000906">
    <property type="entry name" value="ZU5_dom"/>
</dbReference>
<evidence type="ECO:0000256" key="2">
    <source>
        <dbReference type="SAM" id="Phobius"/>
    </source>
</evidence>
<feature type="disulfide bond" evidence="1">
    <location>
        <begin position="37"/>
        <end position="52"/>
    </location>
</feature>
<dbReference type="PANTHER" id="PTHR46605:SF2">
    <property type="entry name" value="TNFR-CYS DOMAIN-CONTAINING PROTEIN"/>
    <property type="match status" value="1"/>
</dbReference>
<evidence type="ECO:0000313" key="5">
    <source>
        <dbReference type="Proteomes" id="UP001159428"/>
    </source>
</evidence>
<keyword evidence="1" id="KW-1015">Disulfide bond</keyword>
<name>A0AAU9W4S4_9CNID</name>
<feature type="domain" description="TNFR-Cys" evidence="3">
    <location>
        <begin position="186"/>
        <end position="226"/>
    </location>
</feature>
<feature type="repeat" description="TNFR-Cys" evidence="1">
    <location>
        <begin position="817"/>
        <end position="857"/>
    </location>
</feature>
<dbReference type="Gene3D" id="1.10.533.10">
    <property type="entry name" value="Death Domain, Fas"/>
    <property type="match status" value="1"/>
</dbReference>
<reference evidence="4 5" key="1">
    <citation type="submission" date="2022-05" db="EMBL/GenBank/DDBJ databases">
        <authorList>
            <consortium name="Genoscope - CEA"/>
            <person name="William W."/>
        </authorList>
    </citation>
    <scope>NUCLEOTIDE SEQUENCE [LARGE SCALE GENOMIC DNA]</scope>
</reference>
<feature type="transmembrane region" description="Helical" evidence="2">
    <location>
        <begin position="981"/>
        <end position="1001"/>
    </location>
</feature>
<feature type="disulfide bond" evidence="1">
    <location>
        <begin position="839"/>
        <end position="857"/>
    </location>
</feature>
<dbReference type="GO" id="GO:0009986">
    <property type="term" value="C:cell surface"/>
    <property type="evidence" value="ECO:0007669"/>
    <property type="project" value="TreeGrafter"/>
</dbReference>
<feature type="repeat" description="TNFR-Cys" evidence="1">
    <location>
        <begin position="186"/>
        <end position="226"/>
    </location>
</feature>
<feature type="disulfide bond" evidence="1">
    <location>
        <begin position="58"/>
        <end position="76"/>
    </location>
</feature>
<feature type="transmembrane region" description="Helical" evidence="2">
    <location>
        <begin position="300"/>
        <end position="321"/>
    </location>
</feature>
<dbReference type="GO" id="GO:0048406">
    <property type="term" value="F:nerve growth factor binding"/>
    <property type="evidence" value="ECO:0007669"/>
    <property type="project" value="TreeGrafter"/>
</dbReference>
<dbReference type="Gene3D" id="2.60.220.30">
    <property type="match status" value="1"/>
</dbReference>
<organism evidence="4 5">
    <name type="scientific">Pocillopora meandrina</name>
    <dbReference type="NCBI Taxonomy" id="46732"/>
    <lineage>
        <taxon>Eukaryota</taxon>
        <taxon>Metazoa</taxon>
        <taxon>Cnidaria</taxon>
        <taxon>Anthozoa</taxon>
        <taxon>Hexacorallia</taxon>
        <taxon>Scleractinia</taxon>
        <taxon>Astrocoeniina</taxon>
        <taxon>Pocilloporidae</taxon>
        <taxon>Pocillopora</taxon>
    </lineage>
</organism>
<accession>A0AAU9W4S4</accession>
<proteinExistence type="predicted"/>
<dbReference type="Pfam" id="PF00791">
    <property type="entry name" value="ZU5"/>
    <property type="match status" value="1"/>
</dbReference>
<keyword evidence="5" id="KW-1185">Reference proteome</keyword>
<feature type="disulfide bond" evidence="1">
    <location>
        <begin position="208"/>
        <end position="226"/>
    </location>
</feature>
<dbReference type="SUPFAM" id="SSF47986">
    <property type="entry name" value="DEATH domain"/>
    <property type="match status" value="1"/>
</dbReference>
<sequence length="1166" mass="129317">MGNWSCIDCPKCLPGYGLTPQCYSKVKYGTRIECKKCELGKTYSDAHNTGSCISCGICAKHEKVHHKCNLTSNSECGKCDKGFYSEGLTGDCKPCSFCCSFLPNHSDISNSVKDECKNMPYYQRCDANVINCQVPKCRDDQYLVVTNKRGGVRCVNCKICPAGTSPSIRCGNGDILESIDEVKCTSCSLGETYSEKPGTHPCKPCSTCSFGQIELTTCNLTHDRVCGNCDKRFYSINGTECKPCSACCGDEQDVQIPECVRHNMPKSMQCSYTQRSIKVCQEQSSTEIVIRQKHTITTTLLIVMIVGICFAAMASVGLGYLKYKKNRDSLSRIFYTQLQPSLEEVPQGQSLLMPLEEPIADGAQETLSFDKSGVLVQFRDANSFFNDAQGIRLEICWDINSIKVPLQSGEVQLSPVIKFHPYGVQLSKPVQVRIPHSALVLFSNGWEIKLKSSRPYNESIEWREETLFEVHNNEVSFQVDNLSSYVVIGTSLANDKPTKKRLQCAVFGGEGTVGVDYTAYLYVFDDCEASLEKIMQEERSNGRILLGSPQSLYVETVMIKTDIKISVKEPVEGWTVGDIKPESITQKSVKESYQTIPKAEILFKHDNGRNRDFLCVFELTNEESTTTICAVASIKEDPFRRSQEQQPSFSSDRHCLVTGRNLCDPVIVNEEKASLRLEKLPKEVFRTVCVTLDMPLKGVGNWRHVGASLGFKEQEIQRFRDEMLIPEGSPCMVMLEALIVKSPLFTVAELVQILQARNIQRFDVPTNPCKKSQHWVENADGPPQCIDCQACPPGQTILPECGNSKPLTSDTTVFCVPCQLGKSFSSEFSTSVCIPCSSCSKDQVVMKNCSRQADTECAKKCYSRDRYYDESKGDCLKCSRCCNDDQDVVESECIEKLGSQSSMICSFHSSVNRCNIKSTPTFGPQSTTESSQSSAATTSSHIVTVALTNTSANVDYRLENITHSGVYSRFASNCNDSCKSITVTVVVLFLVIVGGIYLTWFCKLWSPMHSRVDPDGETNKKKIAKVYYNSRSAAVEFCEPLLEGDGKVCTSACHNAEQLVKSDSKPIGSLLDSSELETVCELLDTPIGGKLSYETIARFYGASYFKIKAKFQDGKSEAVIAWLASERPELTVREFAYVVEEKAGRTDAANLLKAFDAKVTIKSTDL</sequence>
<dbReference type="GO" id="GO:0015026">
    <property type="term" value="F:coreceptor activity"/>
    <property type="evidence" value="ECO:0007669"/>
    <property type="project" value="TreeGrafter"/>
</dbReference>
<dbReference type="PANTHER" id="PTHR46605">
    <property type="entry name" value="TUMOR NECROSIS FACTOR RECEPTOR"/>
    <property type="match status" value="1"/>
</dbReference>
<dbReference type="GO" id="GO:0005035">
    <property type="term" value="F:death receptor activity"/>
    <property type="evidence" value="ECO:0007669"/>
    <property type="project" value="TreeGrafter"/>
</dbReference>
<keyword evidence="2" id="KW-0472">Membrane</keyword>
<keyword evidence="2" id="KW-1133">Transmembrane helix</keyword>
<dbReference type="AlphaFoldDB" id="A0AAU9W4S4"/>
<dbReference type="InterPro" id="IPR001368">
    <property type="entry name" value="TNFR/NGFR_Cys_rich_reg"/>
</dbReference>
<dbReference type="Pfam" id="PF17217">
    <property type="entry name" value="UPA"/>
    <property type="match status" value="1"/>
</dbReference>
<keyword evidence="2" id="KW-0812">Transmembrane</keyword>
<dbReference type="InterPro" id="IPR033772">
    <property type="entry name" value="UPA"/>
</dbReference>
<dbReference type="Proteomes" id="UP001159428">
    <property type="component" value="Unassembled WGS sequence"/>
</dbReference>
<dbReference type="GO" id="GO:0007266">
    <property type="term" value="P:Rho protein signal transduction"/>
    <property type="evidence" value="ECO:0007669"/>
    <property type="project" value="TreeGrafter"/>
</dbReference>
<dbReference type="GO" id="GO:0005886">
    <property type="term" value="C:plasma membrane"/>
    <property type="evidence" value="ECO:0007669"/>
    <property type="project" value="TreeGrafter"/>
</dbReference>
<feature type="disulfide bond" evidence="1">
    <location>
        <begin position="836"/>
        <end position="849"/>
    </location>
</feature>
<feature type="disulfide bond" evidence="1">
    <location>
        <begin position="818"/>
        <end position="833"/>
    </location>
</feature>
<dbReference type="PROSITE" id="PS50050">
    <property type="entry name" value="TNFR_NGFR_2"/>
    <property type="match status" value="3"/>
</dbReference>
<evidence type="ECO:0000313" key="4">
    <source>
        <dbReference type="EMBL" id="CAH3046102.1"/>
    </source>
</evidence>
<gene>
    <name evidence="4" type="ORF">PMEA_00033091</name>
</gene>
<protein>
    <recommendedName>
        <fullName evidence="3">TNFR-Cys domain-containing protein</fullName>
    </recommendedName>
</protein>
<dbReference type="PROSITE" id="PS00652">
    <property type="entry name" value="TNFR_NGFR_1"/>
    <property type="match status" value="3"/>
</dbReference>
<comment type="caution">
    <text evidence="4">The sequence shown here is derived from an EMBL/GenBank/DDBJ whole genome shotgun (WGS) entry which is preliminary data.</text>
</comment>
<feature type="repeat" description="TNFR-Cys" evidence="1">
    <location>
        <begin position="36"/>
        <end position="76"/>
    </location>
</feature>
<dbReference type="SMART" id="SM00208">
    <property type="entry name" value="TNFR"/>
    <property type="match status" value="4"/>
</dbReference>
<feature type="disulfide bond" evidence="1">
    <location>
        <begin position="55"/>
        <end position="68"/>
    </location>
</feature>
<feature type="disulfide bond" evidence="1">
    <location>
        <begin position="205"/>
        <end position="218"/>
    </location>
</feature>
<feature type="domain" description="TNFR-Cys" evidence="3">
    <location>
        <begin position="817"/>
        <end position="857"/>
    </location>
</feature>